<dbReference type="SMART" id="SM00408">
    <property type="entry name" value="IGc2"/>
    <property type="match status" value="2"/>
</dbReference>
<dbReference type="PANTHER" id="PTHR23279:SF7">
    <property type="entry name" value="DEFECTIVE PROBOSCIS EXTENSION RESPONSE 1, ISOFORM A"/>
    <property type="match status" value="1"/>
</dbReference>
<reference evidence="2" key="2">
    <citation type="journal article" date="2007" name="Science">
        <title>Genome sequence of Aedes aegypti, a major arbovirus vector.</title>
        <authorList>
            <person name="Nene V."/>
            <person name="Wortman J.R."/>
            <person name="Lawson D."/>
            <person name="Haas B."/>
            <person name="Kodira C."/>
            <person name="Tu Z.J."/>
            <person name="Loftus B."/>
            <person name="Xi Z."/>
            <person name="Megy K."/>
            <person name="Grabherr M."/>
            <person name="Ren Q."/>
            <person name="Zdobnov E.M."/>
            <person name="Lobo N.F."/>
            <person name="Campbell K.S."/>
            <person name="Brown S.E."/>
            <person name="Bonaldo M.F."/>
            <person name="Zhu J."/>
            <person name="Sinkins S.P."/>
            <person name="Hogenkamp D.G."/>
            <person name="Amedeo P."/>
            <person name="Arensburger P."/>
            <person name="Atkinson P.W."/>
            <person name="Bidwell S."/>
            <person name="Biedler J."/>
            <person name="Birney E."/>
            <person name="Bruggner R.V."/>
            <person name="Costas J."/>
            <person name="Coy M.R."/>
            <person name="Crabtree J."/>
            <person name="Crawford M."/>
            <person name="Debruyn B."/>
            <person name="Decaprio D."/>
            <person name="Eiglmeier K."/>
            <person name="Eisenstadt E."/>
            <person name="El-Dorry H."/>
            <person name="Gelbart W.M."/>
            <person name="Gomes S.L."/>
            <person name="Hammond M."/>
            <person name="Hannick L.I."/>
            <person name="Hogan J.R."/>
            <person name="Holmes M.H."/>
            <person name="Jaffe D."/>
            <person name="Johnston J.S."/>
            <person name="Kennedy R.C."/>
            <person name="Koo H."/>
            <person name="Kravitz S."/>
            <person name="Kriventseva E.V."/>
            <person name="Kulp D."/>
            <person name="Labutti K."/>
            <person name="Lee E."/>
            <person name="Li S."/>
            <person name="Lovin D.D."/>
            <person name="Mao C."/>
            <person name="Mauceli E."/>
            <person name="Menck C.F."/>
            <person name="Miller J.R."/>
            <person name="Montgomery P."/>
            <person name="Mori A."/>
            <person name="Nascimento A.L."/>
            <person name="Naveira H.F."/>
            <person name="Nusbaum C."/>
            <person name="O'leary S."/>
            <person name="Orvis J."/>
            <person name="Pertea M."/>
            <person name="Quesneville H."/>
            <person name="Reidenbach K.R."/>
            <person name="Rogers Y.H."/>
            <person name="Roth C.W."/>
            <person name="Schneider J.R."/>
            <person name="Schatz M."/>
            <person name="Shumway M."/>
            <person name="Stanke M."/>
            <person name="Stinson E.O."/>
            <person name="Tubio J.M."/>
            <person name="Vanzee J.P."/>
            <person name="Verjovski-Almeida S."/>
            <person name="Werner D."/>
            <person name="White O."/>
            <person name="Wyder S."/>
            <person name="Zeng Q."/>
            <person name="Zhao Q."/>
            <person name="Zhao Y."/>
            <person name="Hill C.A."/>
            <person name="Raikhel A.S."/>
            <person name="Soares M.B."/>
            <person name="Knudson D.L."/>
            <person name="Lee N.H."/>
            <person name="Galagan J."/>
            <person name="Salzberg S.L."/>
            <person name="Paulsen I.T."/>
            <person name="Dimopoulos G."/>
            <person name="Collins F.H."/>
            <person name="Birren B."/>
            <person name="Fraser-Liggett C.M."/>
            <person name="Severson D.W."/>
        </authorList>
    </citation>
    <scope>NUCLEOTIDE SEQUENCE [LARGE SCALE GENOMIC DNA]</scope>
    <source>
        <strain evidence="2">Liverpool</strain>
    </source>
</reference>
<dbReference type="InterPro" id="IPR013106">
    <property type="entry name" value="Ig_V-set"/>
</dbReference>
<dbReference type="PROSITE" id="PS50835">
    <property type="entry name" value="IG_LIKE"/>
    <property type="match status" value="2"/>
</dbReference>
<feature type="domain" description="Ig-like" evidence="1">
    <location>
        <begin position="186"/>
        <end position="304"/>
    </location>
</feature>
<dbReference type="InterPro" id="IPR013783">
    <property type="entry name" value="Ig-like_fold"/>
</dbReference>
<dbReference type="InterPro" id="IPR007110">
    <property type="entry name" value="Ig-like_dom"/>
</dbReference>
<feature type="domain" description="Ig-like" evidence="1">
    <location>
        <begin position="96"/>
        <end position="183"/>
    </location>
</feature>
<evidence type="ECO:0000313" key="3">
    <source>
        <dbReference type="Proteomes" id="UP000682892"/>
    </source>
</evidence>
<dbReference type="PhylomeDB" id="Q17KF5"/>
<dbReference type="AlphaFoldDB" id="Q17KF5"/>
<organism evidence="2 3">
    <name type="scientific">Aedes aegypti</name>
    <name type="common">Yellowfever mosquito</name>
    <name type="synonym">Culex aegypti</name>
    <dbReference type="NCBI Taxonomy" id="7159"/>
    <lineage>
        <taxon>Eukaryota</taxon>
        <taxon>Metazoa</taxon>
        <taxon>Ecdysozoa</taxon>
        <taxon>Arthropoda</taxon>
        <taxon>Hexapoda</taxon>
        <taxon>Insecta</taxon>
        <taxon>Pterygota</taxon>
        <taxon>Neoptera</taxon>
        <taxon>Endopterygota</taxon>
        <taxon>Diptera</taxon>
        <taxon>Nematocera</taxon>
        <taxon>Culicoidea</taxon>
        <taxon>Culicidae</taxon>
        <taxon>Culicinae</taxon>
        <taxon>Aedini</taxon>
        <taxon>Aedes</taxon>
        <taxon>Stegomyia</taxon>
    </lineage>
</organism>
<dbReference type="InterPro" id="IPR036179">
    <property type="entry name" value="Ig-like_dom_sf"/>
</dbReference>
<dbReference type="PaxDb" id="7159-AAEL001676-PA"/>
<dbReference type="PANTHER" id="PTHR23279">
    <property type="entry name" value="DEFECTIVE PROBOSCIS EXTENSION RESPONSE DPR -RELATED"/>
    <property type="match status" value="1"/>
</dbReference>
<dbReference type="InterPro" id="IPR003598">
    <property type="entry name" value="Ig_sub2"/>
</dbReference>
<reference evidence="2" key="3">
    <citation type="submission" date="2012-09" db="EMBL/GenBank/DDBJ databases">
        <authorList>
            <consortium name="VectorBase"/>
        </authorList>
    </citation>
    <scope>NUCLEOTIDE SEQUENCE</scope>
    <source>
        <strain evidence="2">Liverpool</strain>
    </source>
</reference>
<dbReference type="Pfam" id="PF07686">
    <property type="entry name" value="V-set"/>
    <property type="match status" value="1"/>
</dbReference>
<dbReference type="SMART" id="SM00409">
    <property type="entry name" value="IG"/>
    <property type="match status" value="2"/>
</dbReference>
<sequence>MERIEMIEPYQYGWIDKECTGNALFCLYELLKEKTCQKILSFSDSLVQPPTKRTKLPRLTGLPLLSSSSLFSVLPAAVSVSSTMLLTTEESAALQPYFDFDVQRNLTVTVGQTGFLHCRVERLGDKDVAWIRKRDLHILTTGSSTYTSDQRFQVIRPENSINWTLQIKYPQVRDSGVYECQINTEPKMSLSYELNVIELRARILGPSDIFVKSGSEIIMTCVIQQGPHDLGTVFWYKGNTLIESATQENIIHAVENQRITVETDWADGLTSRLKIRRAVQSDTGNYTCVPTMAKSSSVYAHVISGEHPAAMQHNAATTGRPVLSHANEIGPAAAPRIEHYSKGNKTVVYHRDPDRGPVAGGGSENIPLGIFFRKTAKLVVQVEPLGPGGAGGIGGGGVPYHRKKDPGGGPRAVVELIGCECGIVTDSERGISG</sequence>
<dbReference type="STRING" id="7159.Q17KF5"/>
<dbReference type="InterPro" id="IPR003599">
    <property type="entry name" value="Ig_sub"/>
</dbReference>
<dbReference type="FunFam" id="2.60.40.10:FF:001633">
    <property type="entry name" value="Uncharacterized protein, isoform A"/>
    <property type="match status" value="1"/>
</dbReference>
<dbReference type="VEuPathDB" id="VectorBase:AAEL020351"/>
<dbReference type="HOGENOM" id="CLU_633419_0_0_1"/>
<reference evidence="2" key="1">
    <citation type="submission" date="2005-10" db="EMBL/GenBank/DDBJ databases">
        <authorList>
            <person name="Loftus B.J."/>
            <person name="Nene V.M."/>
            <person name="Hannick L.I."/>
            <person name="Bidwell S."/>
            <person name="Haas B."/>
            <person name="Amedeo P."/>
            <person name="Orvis J."/>
            <person name="Wortman J.R."/>
            <person name="White O.R."/>
            <person name="Salzberg S."/>
            <person name="Shumway M."/>
            <person name="Koo H."/>
            <person name="Zhao Y."/>
            <person name="Holmes M."/>
            <person name="Miller J."/>
            <person name="Schatz M."/>
            <person name="Pop M."/>
            <person name="Pai G."/>
            <person name="Utterback T."/>
            <person name="Rogers Y.-H."/>
            <person name="Kravitz S."/>
            <person name="Fraser C.M."/>
        </authorList>
    </citation>
    <scope>NUCLEOTIDE SEQUENCE</scope>
    <source>
        <strain evidence="2">Liverpool</strain>
    </source>
</reference>
<dbReference type="Gene3D" id="2.60.40.10">
    <property type="entry name" value="Immunoglobulins"/>
    <property type="match status" value="2"/>
</dbReference>
<evidence type="ECO:0000259" key="1">
    <source>
        <dbReference type="PROSITE" id="PS50835"/>
    </source>
</evidence>
<dbReference type="GO" id="GO:0032589">
    <property type="term" value="C:neuron projection membrane"/>
    <property type="evidence" value="ECO:0007669"/>
    <property type="project" value="TreeGrafter"/>
</dbReference>
<dbReference type="eggNOG" id="KOG3510">
    <property type="taxonomic scope" value="Eukaryota"/>
</dbReference>
<dbReference type="InterPro" id="IPR037448">
    <property type="entry name" value="Zig-8"/>
</dbReference>
<protein>
    <submittedName>
        <fullName evidence="2">AAEL001676-PA</fullName>
    </submittedName>
</protein>
<evidence type="ECO:0000313" key="2">
    <source>
        <dbReference type="EMBL" id="EAT47196.1"/>
    </source>
</evidence>
<proteinExistence type="predicted"/>
<accession>Q17KF5</accession>
<dbReference type="SUPFAM" id="SSF48726">
    <property type="entry name" value="Immunoglobulin"/>
    <property type="match status" value="2"/>
</dbReference>
<dbReference type="Pfam" id="PF13927">
    <property type="entry name" value="Ig_3"/>
    <property type="match status" value="1"/>
</dbReference>
<name>Q17KF5_AEDAE</name>
<dbReference type="FunFam" id="2.60.40.10:FF:000129">
    <property type="entry name" value="CLUMA_CG018772, isoform A"/>
    <property type="match status" value="1"/>
</dbReference>
<gene>
    <name evidence="2" type="ORF">AaeL_AAEL001676</name>
</gene>
<dbReference type="GO" id="GO:0050808">
    <property type="term" value="P:synapse organization"/>
    <property type="evidence" value="ECO:0007669"/>
    <property type="project" value="TreeGrafter"/>
</dbReference>
<dbReference type="Proteomes" id="UP000682892">
    <property type="component" value="Chromosome 1"/>
</dbReference>
<dbReference type="EMBL" id="CH477224">
    <property type="protein sequence ID" value="EAT47196.1"/>
    <property type="molecule type" value="Genomic_DNA"/>
</dbReference>